<dbReference type="InterPro" id="IPR013563">
    <property type="entry name" value="Oligopep_ABC_C"/>
</dbReference>
<evidence type="ECO:0000313" key="9">
    <source>
        <dbReference type="EMBL" id="KFL29825.1"/>
    </source>
</evidence>
<dbReference type="InterPro" id="IPR003439">
    <property type="entry name" value="ABC_transporter-like_ATP-bd"/>
</dbReference>
<dbReference type="GO" id="GO:0015833">
    <property type="term" value="P:peptide transport"/>
    <property type="evidence" value="ECO:0007669"/>
    <property type="project" value="InterPro"/>
</dbReference>
<keyword evidence="4" id="KW-1003">Cell membrane</keyword>
<organism evidence="9 10">
    <name type="scientific">Devosia riboflavina</name>
    <dbReference type="NCBI Taxonomy" id="46914"/>
    <lineage>
        <taxon>Bacteria</taxon>
        <taxon>Pseudomonadati</taxon>
        <taxon>Pseudomonadota</taxon>
        <taxon>Alphaproteobacteria</taxon>
        <taxon>Hyphomicrobiales</taxon>
        <taxon>Devosiaceae</taxon>
        <taxon>Devosia</taxon>
    </lineage>
</organism>
<dbReference type="PROSITE" id="PS00211">
    <property type="entry name" value="ABC_TRANSPORTER_1"/>
    <property type="match status" value="1"/>
</dbReference>
<comment type="caution">
    <text evidence="9">The sequence shown here is derived from an EMBL/GenBank/DDBJ whole genome shotgun (WGS) entry which is preliminary data.</text>
</comment>
<evidence type="ECO:0000256" key="6">
    <source>
        <dbReference type="ARBA" id="ARBA00022840"/>
    </source>
</evidence>
<dbReference type="Pfam" id="PF08352">
    <property type="entry name" value="oligo_HPY"/>
    <property type="match status" value="1"/>
</dbReference>
<keyword evidence="5" id="KW-0547">Nucleotide-binding</keyword>
<proteinExistence type="inferred from homology"/>
<dbReference type="AlphaFoldDB" id="A0A087LYX2"/>
<feature type="domain" description="ABC transporter" evidence="8">
    <location>
        <begin position="7"/>
        <end position="255"/>
    </location>
</feature>
<evidence type="ECO:0000313" key="10">
    <source>
        <dbReference type="Proteomes" id="UP000028981"/>
    </source>
</evidence>
<keyword evidence="10" id="KW-1185">Reference proteome</keyword>
<evidence type="ECO:0000256" key="1">
    <source>
        <dbReference type="ARBA" id="ARBA00004417"/>
    </source>
</evidence>
<reference evidence="9 10" key="1">
    <citation type="submission" date="2014-08" db="EMBL/GenBank/DDBJ databases">
        <authorList>
            <person name="Hassan Y.I."/>
            <person name="Lepp D."/>
            <person name="Zhou T."/>
        </authorList>
    </citation>
    <scope>NUCLEOTIDE SEQUENCE [LARGE SCALE GENOMIC DNA]</scope>
    <source>
        <strain evidence="9 10">IFO13584</strain>
    </source>
</reference>
<evidence type="ECO:0000256" key="2">
    <source>
        <dbReference type="ARBA" id="ARBA00005417"/>
    </source>
</evidence>
<gene>
    <name evidence="9" type="ORF">JP75_18680</name>
</gene>
<dbReference type="InterPro" id="IPR003593">
    <property type="entry name" value="AAA+_ATPase"/>
</dbReference>
<accession>A0A087LYX2</accession>
<dbReference type="InterPro" id="IPR027417">
    <property type="entry name" value="P-loop_NTPase"/>
</dbReference>
<name>A0A087LYX2_9HYPH</name>
<evidence type="ECO:0000256" key="5">
    <source>
        <dbReference type="ARBA" id="ARBA00022741"/>
    </source>
</evidence>
<dbReference type="RefSeq" id="WP_035085735.1">
    <property type="nucleotide sequence ID" value="NZ_JQGC01000019.1"/>
</dbReference>
<dbReference type="PANTHER" id="PTHR43297:SF2">
    <property type="entry name" value="DIPEPTIDE TRANSPORT ATP-BINDING PROTEIN DPPD"/>
    <property type="match status" value="1"/>
</dbReference>
<dbReference type="PANTHER" id="PTHR43297">
    <property type="entry name" value="OLIGOPEPTIDE TRANSPORT ATP-BINDING PROTEIN APPD"/>
    <property type="match status" value="1"/>
</dbReference>
<dbReference type="OrthoDB" id="9815712at2"/>
<dbReference type="GO" id="GO:0016887">
    <property type="term" value="F:ATP hydrolysis activity"/>
    <property type="evidence" value="ECO:0007669"/>
    <property type="project" value="InterPro"/>
</dbReference>
<evidence type="ECO:0000256" key="4">
    <source>
        <dbReference type="ARBA" id="ARBA00022475"/>
    </source>
</evidence>
<dbReference type="Gene3D" id="3.40.50.300">
    <property type="entry name" value="P-loop containing nucleotide triphosphate hydrolases"/>
    <property type="match status" value="1"/>
</dbReference>
<dbReference type="Pfam" id="PF00005">
    <property type="entry name" value="ABC_tran"/>
    <property type="match status" value="1"/>
</dbReference>
<dbReference type="FunFam" id="3.40.50.300:FF:000016">
    <property type="entry name" value="Oligopeptide ABC transporter ATP-binding component"/>
    <property type="match status" value="1"/>
</dbReference>
<sequence length="329" mass="35623">MDDVLSVRDLSVAFPVKGAWVDSVDGVSWGVKPGKTLVIVGESGSGKSISAKAVMGVLPTNARISAGEIWLGGREVSSLDPREHRKLRGREIAMVSQDPQTSLNPCFTVGSQVSEMIRVHRGTSHRDATQRAIEMLAKVQIADPEARARQYPHEFSGGMRQRVLLAMALSAEPKVLIADEPTTALDATVQAQVLVLLRELQRDTGMAIVLITHDFGVVSSLADDVAVMYAGRVVESGTVDEVLLRPRHPYTAALLAATPRLGDGRTLPQQIPGMPPSIRDFPKGCRFHPRCDRAADTCSQAVPVLEKFVGSEQRVACFRPLQPQELSHA</sequence>
<evidence type="ECO:0000259" key="8">
    <source>
        <dbReference type="PROSITE" id="PS50893"/>
    </source>
</evidence>
<dbReference type="EMBL" id="JQGC01000019">
    <property type="protein sequence ID" value="KFL29825.1"/>
    <property type="molecule type" value="Genomic_DNA"/>
</dbReference>
<dbReference type="GO" id="GO:0055085">
    <property type="term" value="P:transmembrane transport"/>
    <property type="evidence" value="ECO:0007669"/>
    <property type="project" value="UniProtKB-ARBA"/>
</dbReference>
<dbReference type="STRING" id="46914.JP75_18680"/>
<protein>
    <recommendedName>
        <fullName evidence="8">ABC transporter domain-containing protein</fullName>
    </recommendedName>
</protein>
<dbReference type="PROSITE" id="PS50893">
    <property type="entry name" value="ABC_TRANSPORTER_2"/>
    <property type="match status" value="1"/>
</dbReference>
<dbReference type="InterPro" id="IPR017871">
    <property type="entry name" value="ABC_transporter-like_CS"/>
</dbReference>
<dbReference type="SUPFAM" id="SSF52540">
    <property type="entry name" value="P-loop containing nucleoside triphosphate hydrolases"/>
    <property type="match status" value="1"/>
</dbReference>
<dbReference type="InterPro" id="IPR050388">
    <property type="entry name" value="ABC_Ni/Peptide_Import"/>
</dbReference>
<dbReference type="SMART" id="SM00382">
    <property type="entry name" value="AAA"/>
    <property type="match status" value="1"/>
</dbReference>
<evidence type="ECO:0000256" key="3">
    <source>
        <dbReference type="ARBA" id="ARBA00022448"/>
    </source>
</evidence>
<dbReference type="Proteomes" id="UP000028981">
    <property type="component" value="Unassembled WGS sequence"/>
</dbReference>
<keyword evidence="7" id="KW-0472">Membrane</keyword>
<evidence type="ECO:0000256" key="7">
    <source>
        <dbReference type="ARBA" id="ARBA00023136"/>
    </source>
</evidence>
<keyword evidence="3" id="KW-0813">Transport</keyword>
<dbReference type="GO" id="GO:0005524">
    <property type="term" value="F:ATP binding"/>
    <property type="evidence" value="ECO:0007669"/>
    <property type="project" value="UniProtKB-KW"/>
</dbReference>
<comment type="similarity">
    <text evidence="2">Belongs to the ABC transporter superfamily.</text>
</comment>
<dbReference type="GO" id="GO:0005886">
    <property type="term" value="C:plasma membrane"/>
    <property type="evidence" value="ECO:0007669"/>
    <property type="project" value="UniProtKB-SubCell"/>
</dbReference>
<comment type="subcellular location">
    <subcellularLocation>
        <location evidence="1">Cell inner membrane</location>
        <topology evidence="1">Peripheral membrane protein</topology>
    </subcellularLocation>
</comment>
<dbReference type="NCBIfam" id="TIGR01727">
    <property type="entry name" value="oligo_HPY"/>
    <property type="match status" value="1"/>
</dbReference>
<keyword evidence="6" id="KW-0067">ATP-binding</keyword>
<dbReference type="CDD" id="cd03257">
    <property type="entry name" value="ABC_NikE_OppD_transporters"/>
    <property type="match status" value="1"/>
</dbReference>